<accession>A0A5C8NH43</accession>
<gene>
    <name evidence="2" type="ORF">FHP06_09250</name>
</gene>
<dbReference type="InterPro" id="IPR049625">
    <property type="entry name" value="Glyco_transf_61_cat"/>
</dbReference>
<dbReference type="AlphaFoldDB" id="A0A5C8NH43"/>
<evidence type="ECO:0000313" key="3">
    <source>
        <dbReference type="Proteomes" id="UP000321571"/>
    </source>
</evidence>
<dbReference type="RefSeq" id="WP_147686077.1">
    <property type="nucleotide sequence ID" value="NZ_VDUX01000004.1"/>
</dbReference>
<evidence type="ECO:0000313" key="2">
    <source>
        <dbReference type="EMBL" id="TXL60618.1"/>
    </source>
</evidence>
<reference evidence="2 3" key="1">
    <citation type="submission" date="2019-06" db="EMBL/GenBank/DDBJ databases">
        <title>Aeromicrobium sp. nov., isolated from a maize field.</title>
        <authorList>
            <person name="Lin S.-Y."/>
            <person name="Tsai C.-F."/>
            <person name="Young C.-C."/>
        </authorList>
    </citation>
    <scope>NUCLEOTIDE SEQUENCE [LARGE SCALE GENOMIC DNA]</scope>
    <source>
        <strain evidence="2 3">CC-CFT486</strain>
    </source>
</reference>
<sequence length="403" mass="44925">MTRLPRPLEPLWPLAKRLHRLGARTSGIIFRRLSGLFGARGLPRHGTDRTMLTASAEPETVTVHGSDSAEHLRRPVPEGAPPRHPAYTSVASFAVPSRFTAELTDGVVVGDYGATITAGGLFDFETSPYFSIDDWREHPLFLRPRLPAIEPFDGTLLALATRGGGYSYYHFLFDVLPRFGIFAETMPGVEPDALYLPTTEPYQRQLLELTGLDRYPVVETGKNRAVRASRLLVPSPPNPLEVAPRWMVDWVRKQLPAGDVTGKPRRIYVTRGGARHTRRLESEAEAWPLLEERGFTRLDPGSMSVRDQIDHFAAAEVIVGLHGGALTNLVFASPGVKVLEVFAPTYVKHCFWAITDSIEGADYRYLVADRPQIDPDDWLTVIQDDIDLDAERLIRAVDELLES</sequence>
<evidence type="ECO:0000259" key="1">
    <source>
        <dbReference type="Pfam" id="PF04577"/>
    </source>
</evidence>
<dbReference type="GO" id="GO:0016757">
    <property type="term" value="F:glycosyltransferase activity"/>
    <property type="evidence" value="ECO:0007669"/>
    <property type="project" value="InterPro"/>
</dbReference>
<dbReference type="Pfam" id="PF04577">
    <property type="entry name" value="Glyco_transf_61"/>
    <property type="match status" value="1"/>
</dbReference>
<keyword evidence="2" id="KW-0808">Transferase</keyword>
<keyword evidence="3" id="KW-1185">Reference proteome</keyword>
<comment type="caution">
    <text evidence="2">The sequence shown here is derived from an EMBL/GenBank/DDBJ whole genome shotgun (WGS) entry which is preliminary data.</text>
</comment>
<feature type="domain" description="Glycosyltransferase 61 catalytic" evidence="1">
    <location>
        <begin position="168"/>
        <end position="338"/>
    </location>
</feature>
<organism evidence="2 3">
    <name type="scientific">Aeromicrobium terrae</name>
    <dbReference type="NCBI Taxonomy" id="2498846"/>
    <lineage>
        <taxon>Bacteria</taxon>
        <taxon>Bacillati</taxon>
        <taxon>Actinomycetota</taxon>
        <taxon>Actinomycetes</taxon>
        <taxon>Propionibacteriales</taxon>
        <taxon>Nocardioidaceae</taxon>
        <taxon>Aeromicrobium</taxon>
    </lineage>
</organism>
<dbReference type="Proteomes" id="UP000321571">
    <property type="component" value="Unassembled WGS sequence"/>
</dbReference>
<proteinExistence type="predicted"/>
<dbReference type="EMBL" id="VDUX01000004">
    <property type="protein sequence ID" value="TXL60618.1"/>
    <property type="molecule type" value="Genomic_DNA"/>
</dbReference>
<dbReference type="OrthoDB" id="288504at2"/>
<name>A0A5C8NH43_9ACTN</name>
<protein>
    <submittedName>
        <fullName evidence="2">Glycosyltransferase family 61 protein</fullName>
    </submittedName>
</protein>